<dbReference type="Gene3D" id="2.120.10.30">
    <property type="entry name" value="TolB, C-terminal domain"/>
    <property type="match status" value="1"/>
</dbReference>
<feature type="domain" description="Acylamino-acid-releasing enzyme N-terminal" evidence="11">
    <location>
        <begin position="30"/>
        <end position="191"/>
    </location>
</feature>
<evidence type="ECO:0000256" key="6">
    <source>
        <dbReference type="ARBA" id="ARBA00018421"/>
    </source>
</evidence>
<evidence type="ECO:0000256" key="7">
    <source>
        <dbReference type="ARBA" id="ARBA00022490"/>
    </source>
</evidence>
<dbReference type="SUPFAM" id="SSF53474">
    <property type="entry name" value="alpha/beta-Hydrolases"/>
    <property type="match status" value="1"/>
</dbReference>
<evidence type="ECO:0000256" key="2">
    <source>
        <dbReference type="ARBA" id="ARBA00004496"/>
    </source>
</evidence>
<dbReference type="GeneTree" id="ENSGT00390000013172"/>
<dbReference type="GO" id="GO:0006508">
    <property type="term" value="P:proteolysis"/>
    <property type="evidence" value="ECO:0007669"/>
    <property type="project" value="InterPro"/>
</dbReference>
<dbReference type="AlphaFoldDB" id="A0A8C4PZH8"/>
<feature type="signal peptide" evidence="9">
    <location>
        <begin position="1"/>
        <end position="22"/>
    </location>
</feature>
<evidence type="ECO:0000259" key="10">
    <source>
        <dbReference type="Pfam" id="PF00326"/>
    </source>
</evidence>
<dbReference type="InterPro" id="IPR029058">
    <property type="entry name" value="AB_hydrolase_fold"/>
</dbReference>
<evidence type="ECO:0000313" key="13">
    <source>
        <dbReference type="Proteomes" id="UP000694388"/>
    </source>
</evidence>
<dbReference type="Gene3D" id="3.40.50.1820">
    <property type="entry name" value="alpha/beta hydrolase"/>
    <property type="match status" value="1"/>
</dbReference>
<feature type="domain" description="Peptidase S9 prolyl oligopeptidase catalytic" evidence="10">
    <location>
        <begin position="259"/>
        <end position="459"/>
    </location>
</feature>
<dbReference type="PANTHER" id="PTHR42776:SF4">
    <property type="entry name" value="ACYLAMINO-ACID-RELEASING ENZYME"/>
    <property type="match status" value="1"/>
</dbReference>
<keyword evidence="9" id="KW-0732">Signal</keyword>
<dbReference type="PANTHER" id="PTHR42776">
    <property type="entry name" value="SERINE PEPTIDASE S9 FAMILY MEMBER"/>
    <property type="match status" value="1"/>
</dbReference>
<dbReference type="Proteomes" id="UP000694388">
    <property type="component" value="Unplaced"/>
</dbReference>
<evidence type="ECO:0000313" key="12">
    <source>
        <dbReference type="Ensembl" id="ENSEBUP00000007190.1"/>
    </source>
</evidence>
<reference evidence="12" key="1">
    <citation type="submission" date="2025-08" db="UniProtKB">
        <authorList>
            <consortium name="Ensembl"/>
        </authorList>
    </citation>
    <scope>IDENTIFICATION</scope>
</reference>
<reference evidence="12" key="2">
    <citation type="submission" date="2025-09" db="UniProtKB">
        <authorList>
            <consortium name="Ensembl"/>
        </authorList>
    </citation>
    <scope>IDENTIFICATION</scope>
</reference>
<sequence>MCTSFWMKLTYLLYLIFWVCLCQEVLGSGGGSAWAPRLSPDGRQLAFLWVLAGSTHRQCAELRLIEMESKVEKVIVDIVNQPADAFAFPGLFAFSLTYRCWASDSRRLLCHTAWRSKQVLVVLDTETGVVNRLTTGGSWRLLDVDAKDLVIAASSSPNTPWTLSVGFLPARGTEGSMTWLSLDAAQPFAEIEWMVIPLQPPPAEDNQAYPGIKYEAILLAPSPSAMQKFPLVVYPHGGPHSVFSTEWMTFPAMLCLVRCVVLLVNYRGSCGFGQDSISSLLGNIGTQDVLDVQRAVEAACQRDDVDVRNVFLFGGSHGGFLGCHMIGQFPEQFRACVFRNPVIDLPSLAVVSDIPDWASVESGQEYDGTRALSEELLIAMRSKSPIVHASKIVTPTLLLVGQEDRRVPCSQAKALYRLLLARGTPARMVWYPEDNHSLAKVDVEADSFLNIILWFGKHLLQPPLWSHVLEPPPPPRT</sequence>
<keyword evidence="7" id="KW-0963">Cytoplasm</keyword>
<dbReference type="InterPro" id="IPR001375">
    <property type="entry name" value="Peptidase_S9_cat"/>
</dbReference>
<evidence type="ECO:0000256" key="9">
    <source>
        <dbReference type="SAM" id="SignalP"/>
    </source>
</evidence>
<comment type="catalytic activity">
    <reaction evidence="1">
        <text>Cleavage of an N-acetyl or N-formyl amino acid from the N-terminus of a polypeptide.</text>
        <dbReference type="EC" id="3.4.19.1"/>
    </reaction>
</comment>
<dbReference type="InterPro" id="IPR011042">
    <property type="entry name" value="6-blade_b-propeller_TolB-like"/>
</dbReference>
<dbReference type="GO" id="GO:0004252">
    <property type="term" value="F:serine-type endopeptidase activity"/>
    <property type="evidence" value="ECO:0007669"/>
    <property type="project" value="TreeGrafter"/>
</dbReference>
<proteinExistence type="inferred from homology"/>
<keyword evidence="13" id="KW-1185">Reference proteome</keyword>
<evidence type="ECO:0000259" key="11">
    <source>
        <dbReference type="Pfam" id="PF19283"/>
    </source>
</evidence>
<comment type="similarity">
    <text evidence="3">Belongs to the peptidase S9C family.</text>
</comment>
<evidence type="ECO:0000256" key="8">
    <source>
        <dbReference type="ARBA" id="ARBA00022801"/>
    </source>
</evidence>
<comment type="subunit">
    <text evidence="4">Homotetramer.</text>
</comment>
<feature type="chain" id="PRO_5034329293" description="Acylamino-acid-releasing enzyme" evidence="9">
    <location>
        <begin position="23"/>
        <end position="477"/>
    </location>
</feature>
<protein>
    <recommendedName>
        <fullName evidence="6">Acylamino-acid-releasing enzyme</fullName>
        <ecNumber evidence="5">3.4.19.1</ecNumber>
    </recommendedName>
</protein>
<comment type="subcellular location">
    <subcellularLocation>
        <location evidence="2">Cytoplasm</location>
    </subcellularLocation>
</comment>
<dbReference type="EC" id="3.4.19.1" evidence="5"/>
<accession>A0A8C4PZH8</accession>
<evidence type="ECO:0000256" key="1">
    <source>
        <dbReference type="ARBA" id="ARBA00000721"/>
    </source>
</evidence>
<dbReference type="SUPFAM" id="SSF69304">
    <property type="entry name" value="Tricorn protease N-terminal domain"/>
    <property type="match status" value="1"/>
</dbReference>
<keyword evidence="8" id="KW-0378">Hydrolase</keyword>
<evidence type="ECO:0000256" key="5">
    <source>
        <dbReference type="ARBA" id="ARBA00012917"/>
    </source>
</evidence>
<dbReference type="OMA" id="ITILARW"/>
<dbReference type="Ensembl" id="ENSEBUT00000007664.1">
    <property type="protein sequence ID" value="ENSEBUP00000007190.1"/>
    <property type="gene ID" value="ENSEBUG00000004699.1"/>
</dbReference>
<evidence type="ECO:0000256" key="3">
    <source>
        <dbReference type="ARBA" id="ARBA00010040"/>
    </source>
</evidence>
<dbReference type="Pfam" id="PF19283">
    <property type="entry name" value="APEH_N"/>
    <property type="match status" value="1"/>
</dbReference>
<organism evidence="12 13">
    <name type="scientific">Eptatretus burgeri</name>
    <name type="common">Inshore hagfish</name>
    <dbReference type="NCBI Taxonomy" id="7764"/>
    <lineage>
        <taxon>Eukaryota</taxon>
        <taxon>Metazoa</taxon>
        <taxon>Chordata</taxon>
        <taxon>Craniata</taxon>
        <taxon>Vertebrata</taxon>
        <taxon>Cyclostomata</taxon>
        <taxon>Myxini</taxon>
        <taxon>Myxiniformes</taxon>
        <taxon>Myxinidae</taxon>
        <taxon>Eptatretinae</taxon>
        <taxon>Eptatretus</taxon>
    </lineage>
</organism>
<dbReference type="Pfam" id="PF00326">
    <property type="entry name" value="Peptidase_S9"/>
    <property type="match status" value="1"/>
</dbReference>
<dbReference type="InterPro" id="IPR045550">
    <property type="entry name" value="AARE_N"/>
</dbReference>
<evidence type="ECO:0000256" key="4">
    <source>
        <dbReference type="ARBA" id="ARBA00011881"/>
    </source>
</evidence>
<name>A0A8C4PZH8_EPTBU</name>
<dbReference type="FunFam" id="3.40.50.1820:FF:000043">
    <property type="entry name" value="acylamino-acid-releasing enzyme"/>
    <property type="match status" value="1"/>
</dbReference>